<dbReference type="AlphaFoldDB" id="A0A7J5B064"/>
<protein>
    <submittedName>
        <fullName evidence="2">Uncharacterized protein</fullName>
    </submittedName>
</protein>
<keyword evidence="1" id="KW-0812">Transmembrane</keyword>
<feature type="transmembrane region" description="Helical" evidence="1">
    <location>
        <begin position="133"/>
        <end position="151"/>
    </location>
</feature>
<evidence type="ECO:0000313" key="3">
    <source>
        <dbReference type="Proteomes" id="UP000490386"/>
    </source>
</evidence>
<keyword evidence="3" id="KW-1185">Reference proteome</keyword>
<feature type="transmembrane region" description="Helical" evidence="1">
    <location>
        <begin position="50"/>
        <end position="71"/>
    </location>
</feature>
<dbReference type="EMBL" id="WBJX01000004">
    <property type="protein sequence ID" value="KAB1637253.1"/>
    <property type="molecule type" value="Genomic_DNA"/>
</dbReference>
<sequence length="188" mass="19143">MFSLTPILLGSLVSIIATLTLPGVVADDVQGGGIEVLLAGPLPRRDLFLSYLAAGCVLAAVSWLAATLAFAATTAASLIVTSTVVDVTLPFVLALIVLPLSLGLWSSAVTLFGALFHPRSLESRAGMNGGPIRLLAIAPSLLGLPAIVLLPDLALPALGAMFLGALAASLLTVHLIARGFRSTRILGS</sequence>
<dbReference type="OrthoDB" id="4405472at2"/>
<organism evidence="2 3">
    <name type="scientific">Pseudoclavibacter terrae</name>
    <dbReference type="NCBI Taxonomy" id="1530195"/>
    <lineage>
        <taxon>Bacteria</taxon>
        <taxon>Bacillati</taxon>
        <taxon>Actinomycetota</taxon>
        <taxon>Actinomycetes</taxon>
        <taxon>Micrococcales</taxon>
        <taxon>Microbacteriaceae</taxon>
        <taxon>Pseudoclavibacter</taxon>
    </lineage>
</organism>
<name>A0A7J5B064_9MICO</name>
<evidence type="ECO:0000256" key="1">
    <source>
        <dbReference type="SAM" id="Phobius"/>
    </source>
</evidence>
<gene>
    <name evidence="2" type="ORF">F8O03_13315</name>
</gene>
<feature type="transmembrane region" description="Helical" evidence="1">
    <location>
        <begin position="104"/>
        <end position="121"/>
    </location>
</feature>
<evidence type="ECO:0000313" key="2">
    <source>
        <dbReference type="EMBL" id="KAB1637253.1"/>
    </source>
</evidence>
<accession>A0A7J5B064</accession>
<dbReference type="Proteomes" id="UP000490386">
    <property type="component" value="Unassembled WGS sequence"/>
</dbReference>
<proteinExistence type="predicted"/>
<keyword evidence="1" id="KW-1133">Transmembrane helix</keyword>
<feature type="transmembrane region" description="Helical" evidence="1">
    <location>
        <begin position="157"/>
        <end position="177"/>
    </location>
</feature>
<reference evidence="2 3" key="1">
    <citation type="submission" date="2019-09" db="EMBL/GenBank/DDBJ databases">
        <title>Phylogeny of genus Pseudoclavibacter and closely related genus.</title>
        <authorList>
            <person name="Li Y."/>
        </authorList>
    </citation>
    <scope>NUCLEOTIDE SEQUENCE [LARGE SCALE GENOMIC DNA]</scope>
    <source>
        <strain evidence="2 3">THG-MD12</strain>
    </source>
</reference>
<keyword evidence="1" id="KW-0472">Membrane</keyword>
<comment type="caution">
    <text evidence="2">The sequence shown here is derived from an EMBL/GenBank/DDBJ whole genome shotgun (WGS) entry which is preliminary data.</text>
</comment>
<dbReference type="RefSeq" id="WP_151424277.1">
    <property type="nucleotide sequence ID" value="NZ_WBJX01000004.1"/>
</dbReference>